<dbReference type="InterPro" id="IPR038969">
    <property type="entry name" value="FEN"/>
</dbReference>
<dbReference type="Gene3D" id="3.40.50.1010">
    <property type="entry name" value="5'-nuclease"/>
    <property type="match status" value="1"/>
</dbReference>
<reference evidence="4 5" key="1">
    <citation type="submission" date="2024-05" db="EMBL/GenBank/DDBJ databases">
        <authorList>
            <person name="De Oliveira J.P."/>
            <person name="Noriler S.A."/>
            <person name="De Oliveira A.G."/>
            <person name="Sipoli D.S."/>
        </authorList>
    </citation>
    <scope>NUCLEOTIDE SEQUENCE [LARGE SCALE GENOMIC DNA]</scope>
    <source>
        <strain evidence="4 5">LABIM192</strain>
    </source>
</reference>
<comment type="caution">
    <text evidence="4">The sequence shown here is derived from an EMBL/GenBank/DDBJ whole genome shotgun (WGS) entry which is preliminary data.</text>
</comment>
<dbReference type="PANTHER" id="PTHR42646:SF2">
    <property type="entry name" value="5'-3' EXONUCLEASE FAMILY PROTEIN"/>
    <property type="match status" value="1"/>
</dbReference>
<dbReference type="InterPro" id="IPR029060">
    <property type="entry name" value="PIN-like_dom_sf"/>
</dbReference>
<evidence type="ECO:0000256" key="2">
    <source>
        <dbReference type="ARBA" id="ARBA00022801"/>
    </source>
</evidence>
<name>A0ABV0J1C1_9NEIS</name>
<dbReference type="Proteomes" id="UP001462502">
    <property type="component" value="Unassembled WGS sequence"/>
</dbReference>
<dbReference type="InterPro" id="IPR036279">
    <property type="entry name" value="5-3_exonuclease_C_sf"/>
</dbReference>
<dbReference type="PANTHER" id="PTHR42646">
    <property type="entry name" value="FLAP ENDONUCLEASE XNI"/>
    <property type="match status" value="1"/>
</dbReference>
<proteinExistence type="predicted"/>
<gene>
    <name evidence="4" type="ORF">ABI908_24210</name>
</gene>
<dbReference type="SUPFAM" id="SSF88723">
    <property type="entry name" value="PIN domain-like"/>
    <property type="match status" value="1"/>
</dbReference>
<evidence type="ECO:0000313" key="5">
    <source>
        <dbReference type="Proteomes" id="UP001462502"/>
    </source>
</evidence>
<keyword evidence="1" id="KW-0540">Nuclease</keyword>
<feature type="domain" description="5'-3' exonuclease" evidence="3">
    <location>
        <begin position="3"/>
        <end position="267"/>
    </location>
</feature>
<sequence length="299" mass="34107">MSATVLVDGNNIGNAHNSANRLTSNGMQVQAIFGMVRTMRNLLEKIPGSDPIVLWDGRAQWRYDLFPEYKSNRKDENSSPADQERRAAYRAQQPLIVEGISYLGITQMTDKKGEADDLAGFLVRSASRPMVLMTADQDWLQLVNRTTVWYDPISDRKVSLKNFAEFTGFVDARSFLQAKALQGDRSDCIPGTGKLGEKRVPQFLLDHNSVEQFLAKVDAGEHPLKYVYEKNLASPEGRAIFERNMKLMNLLDAPRPLNENLQIIKRPLDRDGFYDFCCRFNFLSILNDFDRFIQPFERA</sequence>
<dbReference type="CDD" id="cd09860">
    <property type="entry name" value="PIN_T4-like"/>
    <property type="match status" value="1"/>
</dbReference>
<dbReference type="EMBL" id="JBDXMI010000015">
    <property type="protein sequence ID" value="MEO9387203.1"/>
    <property type="molecule type" value="Genomic_DNA"/>
</dbReference>
<protein>
    <recommendedName>
        <fullName evidence="3">5'-3' exonuclease domain-containing protein</fullName>
    </recommendedName>
</protein>
<evidence type="ECO:0000313" key="4">
    <source>
        <dbReference type="EMBL" id="MEO9387203.1"/>
    </source>
</evidence>
<dbReference type="RefSeq" id="WP_347937970.1">
    <property type="nucleotide sequence ID" value="NZ_JBDXMI010000015.1"/>
</dbReference>
<dbReference type="SMART" id="SM00475">
    <property type="entry name" value="53EXOc"/>
    <property type="match status" value="1"/>
</dbReference>
<keyword evidence="5" id="KW-1185">Reference proteome</keyword>
<dbReference type="SUPFAM" id="SSF47807">
    <property type="entry name" value="5' to 3' exonuclease, C-terminal subdomain"/>
    <property type="match status" value="1"/>
</dbReference>
<dbReference type="Gene3D" id="1.10.150.20">
    <property type="entry name" value="5' to 3' exonuclease, C-terminal subdomain"/>
    <property type="match status" value="1"/>
</dbReference>
<dbReference type="InterPro" id="IPR002421">
    <property type="entry name" value="5-3_exonuclease"/>
</dbReference>
<evidence type="ECO:0000256" key="1">
    <source>
        <dbReference type="ARBA" id="ARBA00022722"/>
    </source>
</evidence>
<accession>A0ABV0J1C1</accession>
<dbReference type="Pfam" id="PF02739">
    <property type="entry name" value="5_3_exonuc_N"/>
    <property type="match status" value="1"/>
</dbReference>
<keyword evidence="2" id="KW-0378">Hydrolase</keyword>
<dbReference type="InterPro" id="IPR020046">
    <property type="entry name" value="5-3_exonucl_a-hlix_arch_N"/>
</dbReference>
<organism evidence="4 5">
    <name type="scientific">Chromobacterium phragmitis</name>
    <dbReference type="NCBI Taxonomy" id="2202141"/>
    <lineage>
        <taxon>Bacteria</taxon>
        <taxon>Pseudomonadati</taxon>
        <taxon>Pseudomonadota</taxon>
        <taxon>Betaproteobacteria</taxon>
        <taxon>Neisseriales</taxon>
        <taxon>Chromobacteriaceae</taxon>
        <taxon>Chromobacterium</taxon>
    </lineage>
</organism>
<evidence type="ECO:0000259" key="3">
    <source>
        <dbReference type="SMART" id="SM00475"/>
    </source>
</evidence>